<dbReference type="PANTHER" id="PTHR36066">
    <property type="entry name" value="TRANSCRIPTION FACTOR BHLH145"/>
    <property type="match status" value="1"/>
</dbReference>
<keyword evidence="2" id="KW-0805">Transcription regulation</keyword>
<dbReference type="GO" id="GO:0005634">
    <property type="term" value="C:nucleus"/>
    <property type="evidence" value="ECO:0007669"/>
    <property type="project" value="UniProtKB-SubCell"/>
</dbReference>
<evidence type="ECO:0000256" key="4">
    <source>
        <dbReference type="ARBA" id="ARBA00023242"/>
    </source>
</evidence>
<gene>
    <name evidence="6" type="ORF">F383_26115</name>
</gene>
<dbReference type="PROSITE" id="PS50888">
    <property type="entry name" value="BHLH"/>
    <property type="match status" value="1"/>
</dbReference>
<dbReference type="EMBL" id="JRRC01261592">
    <property type="protein sequence ID" value="KHG02368.1"/>
    <property type="molecule type" value="Genomic_DNA"/>
</dbReference>
<dbReference type="InterPro" id="IPR011598">
    <property type="entry name" value="bHLH_dom"/>
</dbReference>
<dbReference type="Pfam" id="PF23173">
    <property type="entry name" value="bHLH_SAC51"/>
    <property type="match status" value="1"/>
</dbReference>
<dbReference type="Proteomes" id="UP000032142">
    <property type="component" value="Unassembled WGS sequence"/>
</dbReference>
<comment type="caution">
    <text evidence="6">The sequence shown here is derived from an EMBL/GenBank/DDBJ whole genome shotgun (WGS) entry which is preliminary data.</text>
</comment>
<evidence type="ECO:0000256" key="3">
    <source>
        <dbReference type="ARBA" id="ARBA00023163"/>
    </source>
</evidence>
<evidence type="ECO:0000256" key="1">
    <source>
        <dbReference type="ARBA" id="ARBA00004123"/>
    </source>
</evidence>
<evidence type="ECO:0000313" key="6">
    <source>
        <dbReference type="EMBL" id="KHG02368.1"/>
    </source>
</evidence>
<proteinExistence type="predicted"/>
<feature type="domain" description="BHLH" evidence="5">
    <location>
        <begin position="382"/>
        <end position="431"/>
    </location>
</feature>
<accession>A0A0B0MJS2</accession>
<dbReference type="GO" id="GO:0046983">
    <property type="term" value="F:protein dimerization activity"/>
    <property type="evidence" value="ECO:0007669"/>
    <property type="project" value="InterPro"/>
</dbReference>
<dbReference type="PANTHER" id="PTHR36066:SF8">
    <property type="entry name" value="TRANSCRIPTION FACTOR SAC51"/>
    <property type="match status" value="1"/>
</dbReference>
<evidence type="ECO:0000313" key="7">
    <source>
        <dbReference type="Proteomes" id="UP000032142"/>
    </source>
</evidence>
<reference evidence="7" key="1">
    <citation type="submission" date="2014-09" db="EMBL/GenBank/DDBJ databases">
        <authorList>
            <person name="Mudge J."/>
            <person name="Ramaraj T."/>
            <person name="Lindquist I.E."/>
            <person name="Bharti A.K."/>
            <person name="Sundararajan A."/>
            <person name="Cameron C.T."/>
            <person name="Woodward J.E."/>
            <person name="May G.D."/>
            <person name="Brubaker C."/>
            <person name="Broadhvest J."/>
            <person name="Wilkins T.A."/>
        </authorList>
    </citation>
    <scope>NUCLEOTIDE SEQUENCE</scope>
    <source>
        <strain evidence="7">cv. AKA8401</strain>
    </source>
</reference>
<evidence type="ECO:0000256" key="2">
    <source>
        <dbReference type="ARBA" id="ARBA00023015"/>
    </source>
</evidence>
<sequence length="443" mass="48666">MVCQAASQTRFRALKHENGIAGKPTIVVRVIACFQPMEDCQAEYFRHLLKPVTIEHCPSPGVCSSWMVKTNNSWVFPQHSSWRLPELSCMSASLEPRQPECLPACINPSSHILSVSVSKLGSLVPGMNYGTHVLPANIAMPGSADISVLKAEQKYQPHGLLQQLYPSFPTSLPSRGSFLNEQQFMIANGHTGRAAANFVSGSFQKGLIIFDHSGSQTRLICGSFRSPHQHAATAITELASSLDIHEGLQAVKTNTLIPTPPALQEEYDENRLGVEGSEMREDTEELNALLYSDEEEDDCGVGDDDCDDDEVMSTAHSPIGIKRSFQNQDHDNDVIEQVASSDGPNKRQKLLNGGHKQLIMVDAACSVKLEGSHEYDSDAESSYRGEILHTEQSMKDKIRLTLKILESIIPGTKGKDPLLVLDESVDYLKSLKLEAETLGVNHF</sequence>
<evidence type="ECO:0000259" key="5">
    <source>
        <dbReference type="PROSITE" id="PS50888"/>
    </source>
</evidence>
<comment type="subcellular location">
    <subcellularLocation>
        <location evidence="1">Nucleus</location>
    </subcellularLocation>
</comment>
<organism evidence="6 7">
    <name type="scientific">Gossypium arboreum</name>
    <name type="common">Tree cotton</name>
    <name type="synonym">Gossypium nanking</name>
    <dbReference type="NCBI Taxonomy" id="29729"/>
    <lineage>
        <taxon>Eukaryota</taxon>
        <taxon>Viridiplantae</taxon>
        <taxon>Streptophyta</taxon>
        <taxon>Embryophyta</taxon>
        <taxon>Tracheophyta</taxon>
        <taxon>Spermatophyta</taxon>
        <taxon>Magnoliopsida</taxon>
        <taxon>eudicotyledons</taxon>
        <taxon>Gunneridae</taxon>
        <taxon>Pentapetalae</taxon>
        <taxon>rosids</taxon>
        <taxon>malvids</taxon>
        <taxon>Malvales</taxon>
        <taxon>Malvaceae</taxon>
        <taxon>Malvoideae</taxon>
        <taxon>Gossypium</taxon>
    </lineage>
</organism>
<dbReference type="CDD" id="cd18917">
    <property type="entry name" value="bHLH_AtSAC51_like"/>
    <property type="match status" value="1"/>
</dbReference>
<dbReference type="InterPro" id="IPR037546">
    <property type="entry name" value="SAC51-like"/>
</dbReference>
<keyword evidence="4" id="KW-0539">Nucleus</keyword>
<keyword evidence="7" id="KW-1185">Reference proteome</keyword>
<keyword evidence="3" id="KW-0804">Transcription</keyword>
<name>A0A0B0MJS2_GOSAR</name>
<dbReference type="AlphaFoldDB" id="A0A0B0MJS2"/>
<protein>
    <recommendedName>
        <fullName evidence="5">BHLH domain-containing protein</fullName>
    </recommendedName>
</protein>